<proteinExistence type="predicted"/>
<keyword evidence="3" id="KW-0346">Stress response</keyword>
<protein>
    <submittedName>
        <fullName evidence="3">Putative Heat shock protein DnaJ domain protein</fullName>
    </submittedName>
</protein>
<evidence type="ECO:0000313" key="3">
    <source>
        <dbReference type="EMBL" id="SLM10573.1"/>
    </source>
</evidence>
<dbReference type="AlphaFoldDB" id="A0A3P3XG68"/>
<dbReference type="PRINTS" id="PR00625">
    <property type="entry name" value="JDOMAIN"/>
</dbReference>
<dbReference type="Pfam" id="PF00226">
    <property type="entry name" value="DnaJ"/>
    <property type="match status" value="1"/>
</dbReference>
<evidence type="ECO:0000256" key="1">
    <source>
        <dbReference type="SAM" id="MobiDB-lite"/>
    </source>
</evidence>
<feature type="region of interest" description="Disordered" evidence="1">
    <location>
        <begin position="51"/>
        <end position="83"/>
    </location>
</feature>
<dbReference type="InterPro" id="IPR036869">
    <property type="entry name" value="J_dom_sf"/>
</dbReference>
<dbReference type="SUPFAM" id="SSF46565">
    <property type="entry name" value="Chaperone J-domain"/>
    <property type="match status" value="1"/>
</dbReference>
<dbReference type="EMBL" id="FWDM01000007">
    <property type="protein sequence ID" value="SLM10573.1"/>
    <property type="molecule type" value="Genomic_DNA"/>
</dbReference>
<sequence length="159" mass="18448">MDQIFDRLERLVRAWTSSAFGEGFGRNNFGSSDIFKDQDLADAWEELESYLDPSKTESEREAEMRRRSEFRSQASNDQDPRKAIERQAVQDAYRFLGLEPYAPFAEVKARYKELLKKHHPDRHTASPEDMKTATAVSAKINAAYQLIETWEEARAQKAR</sequence>
<accession>A0A3P3XG68</accession>
<evidence type="ECO:0000259" key="2">
    <source>
        <dbReference type="PROSITE" id="PS50076"/>
    </source>
</evidence>
<dbReference type="SMART" id="SM00271">
    <property type="entry name" value="DnaJ"/>
    <property type="match status" value="1"/>
</dbReference>
<dbReference type="PANTHER" id="PTHR24074">
    <property type="entry name" value="CO-CHAPERONE PROTEIN DJLA"/>
    <property type="match status" value="1"/>
</dbReference>
<feature type="compositionally biased region" description="Basic and acidic residues" evidence="1">
    <location>
        <begin position="54"/>
        <end position="70"/>
    </location>
</feature>
<reference evidence="3" key="1">
    <citation type="submission" date="2017-02" db="EMBL/GenBank/DDBJ databases">
        <authorList>
            <person name="Regsiter A."/>
            <person name="William W."/>
        </authorList>
    </citation>
    <scope>NUCLEOTIDE SEQUENCE</scope>
    <source>
        <strain evidence="3">Bib</strain>
    </source>
</reference>
<dbReference type="InterPro" id="IPR050817">
    <property type="entry name" value="DjlA_DnaK_co-chaperone"/>
</dbReference>
<feature type="domain" description="J" evidence="2">
    <location>
        <begin position="91"/>
        <end position="159"/>
    </location>
</feature>
<dbReference type="InterPro" id="IPR001623">
    <property type="entry name" value="DnaJ_domain"/>
</dbReference>
<dbReference type="CDD" id="cd06257">
    <property type="entry name" value="DnaJ"/>
    <property type="match status" value="1"/>
</dbReference>
<name>A0A3P3XG68_9SPIR</name>
<gene>
    <name evidence="3" type="ORF">SPIROBIBN47_150055</name>
</gene>
<dbReference type="PROSITE" id="PS50076">
    <property type="entry name" value="DNAJ_2"/>
    <property type="match status" value="1"/>
</dbReference>
<organism evidence="3">
    <name type="scientific">uncultured spirochete</name>
    <dbReference type="NCBI Taxonomy" id="156406"/>
    <lineage>
        <taxon>Bacteria</taxon>
        <taxon>Pseudomonadati</taxon>
        <taxon>Spirochaetota</taxon>
        <taxon>Spirochaetia</taxon>
        <taxon>Spirochaetales</taxon>
        <taxon>environmental samples</taxon>
    </lineage>
</organism>
<dbReference type="Gene3D" id="1.10.287.110">
    <property type="entry name" value="DnaJ domain"/>
    <property type="match status" value="1"/>
</dbReference>